<keyword evidence="8" id="KW-0445">Lipid transport</keyword>
<dbReference type="GO" id="GO:0005509">
    <property type="term" value="F:calcium ion binding"/>
    <property type="evidence" value="ECO:0007669"/>
    <property type="project" value="TreeGrafter"/>
</dbReference>
<feature type="domain" description="C2" evidence="13">
    <location>
        <begin position="596"/>
        <end position="713"/>
    </location>
</feature>
<dbReference type="GO" id="GO:0035091">
    <property type="term" value="F:phosphatidylinositol binding"/>
    <property type="evidence" value="ECO:0007669"/>
    <property type="project" value="TreeGrafter"/>
</dbReference>
<evidence type="ECO:0000256" key="12">
    <source>
        <dbReference type="SAM" id="Phobius"/>
    </source>
</evidence>
<dbReference type="GO" id="GO:0008429">
    <property type="term" value="F:phosphatidylethanolamine binding"/>
    <property type="evidence" value="ECO:0007669"/>
    <property type="project" value="TreeGrafter"/>
</dbReference>
<dbReference type="Pfam" id="PF17047">
    <property type="entry name" value="SMP_LBD"/>
    <property type="match status" value="1"/>
</dbReference>
<organism evidence="15 16">
    <name type="scientific">Sitophilus oryzae</name>
    <name type="common">Rice weevil</name>
    <name type="synonym">Curculio oryzae</name>
    <dbReference type="NCBI Taxonomy" id="7048"/>
    <lineage>
        <taxon>Eukaryota</taxon>
        <taxon>Metazoa</taxon>
        <taxon>Ecdysozoa</taxon>
        <taxon>Arthropoda</taxon>
        <taxon>Hexapoda</taxon>
        <taxon>Insecta</taxon>
        <taxon>Pterygota</taxon>
        <taxon>Neoptera</taxon>
        <taxon>Endopterygota</taxon>
        <taxon>Coleoptera</taxon>
        <taxon>Polyphaga</taxon>
        <taxon>Cucujiformia</taxon>
        <taxon>Curculionidae</taxon>
        <taxon>Dryophthorinae</taxon>
        <taxon>Sitophilus</taxon>
    </lineage>
</organism>
<dbReference type="GeneID" id="115889466"/>
<dbReference type="GO" id="GO:0005544">
    <property type="term" value="F:calcium-dependent phospholipid binding"/>
    <property type="evidence" value="ECO:0007669"/>
    <property type="project" value="TreeGrafter"/>
</dbReference>
<dbReference type="GO" id="GO:0006869">
    <property type="term" value="P:lipid transport"/>
    <property type="evidence" value="ECO:0007669"/>
    <property type="project" value="UniProtKB-KW"/>
</dbReference>
<evidence type="ECO:0000256" key="9">
    <source>
        <dbReference type="ARBA" id="ARBA00023121"/>
    </source>
</evidence>
<dbReference type="InterPro" id="IPR035892">
    <property type="entry name" value="C2_domain_sf"/>
</dbReference>
<evidence type="ECO:0000313" key="16">
    <source>
        <dbReference type="RefSeq" id="XP_030765311.1"/>
    </source>
</evidence>
<proteinExistence type="predicted"/>
<keyword evidence="5" id="KW-0677">Repeat</keyword>
<dbReference type="InterPro" id="IPR000008">
    <property type="entry name" value="C2_dom"/>
</dbReference>
<evidence type="ECO:0000256" key="8">
    <source>
        <dbReference type="ARBA" id="ARBA00023055"/>
    </source>
</evidence>
<dbReference type="SUPFAM" id="SSF49562">
    <property type="entry name" value="C2 domain (Calcium/lipid-binding domain, CaLB)"/>
    <property type="match status" value="3"/>
</dbReference>
<dbReference type="PANTHER" id="PTHR45761">
    <property type="entry name" value="EXTENDED SYNAPTOTAGMIN-LIKE PROTEIN 2, ISOFORM C"/>
    <property type="match status" value="1"/>
</dbReference>
<evidence type="ECO:0000259" key="14">
    <source>
        <dbReference type="PROSITE" id="PS51847"/>
    </source>
</evidence>
<keyword evidence="2" id="KW-0813">Transport</keyword>
<comment type="subcellular location">
    <subcellularLocation>
        <location evidence="1">Membrane</location>
    </subcellularLocation>
</comment>
<dbReference type="InterPro" id="IPR051634">
    <property type="entry name" value="Extended_Synaptotagmin"/>
</dbReference>
<dbReference type="InterPro" id="IPR039010">
    <property type="entry name" value="Synaptotagmin_SMP"/>
</dbReference>
<keyword evidence="6" id="KW-0106">Calcium</keyword>
<feature type="compositionally biased region" description="Low complexity" evidence="11">
    <location>
        <begin position="572"/>
        <end position="591"/>
    </location>
</feature>
<feature type="domain" description="C2" evidence="13">
    <location>
        <begin position="251"/>
        <end position="371"/>
    </location>
</feature>
<feature type="region of interest" description="Disordered" evidence="11">
    <location>
        <begin position="543"/>
        <end position="591"/>
    </location>
</feature>
<gene>
    <name evidence="16" type="primary">LOC115889466</name>
</gene>
<evidence type="ECO:0000256" key="10">
    <source>
        <dbReference type="ARBA" id="ARBA00023136"/>
    </source>
</evidence>
<evidence type="ECO:0000256" key="2">
    <source>
        <dbReference type="ARBA" id="ARBA00022448"/>
    </source>
</evidence>
<dbReference type="OrthoDB" id="1029639at2759"/>
<reference evidence="16" key="1">
    <citation type="submission" date="2025-08" db="UniProtKB">
        <authorList>
            <consortium name="RefSeq"/>
        </authorList>
    </citation>
    <scope>IDENTIFICATION</scope>
    <source>
        <tissue evidence="16">Gonads</tissue>
    </source>
</reference>
<dbReference type="CDD" id="cd21670">
    <property type="entry name" value="SMP_ESyt"/>
    <property type="match status" value="1"/>
</dbReference>
<dbReference type="AlphaFoldDB" id="A0A6J2YPW9"/>
<keyword evidence="9" id="KW-0446">Lipid-binding</keyword>
<dbReference type="InParanoid" id="A0A6J2YPW9"/>
<evidence type="ECO:0000256" key="6">
    <source>
        <dbReference type="ARBA" id="ARBA00022837"/>
    </source>
</evidence>
<keyword evidence="4" id="KW-0479">Metal-binding</keyword>
<sequence>MDYGETTLVFLKKAGLAIVAYYIGYIQYSILWIVLAVILDIAKDLHLKSKLTRRDLHRKLATNGEKDVIGSLSNLPSWVCFPDMERAEWANRIIRQLWPNVNNYVHDVIKEMLQNKLNKKLGNKNLFFERLFVGKIPFRIGGIIVYEHTSQDEIVLDMDISYAGDCHIVITYGTLKGNIKDFQLYGKMRVIIKPLIDVLPLAGGFQAFFLNKPDIDFDLDGVGGLLEFPGFKQLLKKMILDSISSVIVLPNKYPMRFSKKISKQDIKIPRPKGVLRIHLIQASKLVKTDILLTDPYAILSVGNQEYQTSVMEQTTRPKFDYWCEFIVEEIRSVNLLISLWDCNTIQEDESLGSTKVDLADLVNNQNRDMYLNLRGVKHGHVHIRSTWLTLSSTRDDLQLIKNEIRQLKVPSLSSAILTVFVDSASNIYVDSDSTEKLYTYVQIEVGKQQRTTKTFKKQIDPVWEEGFIFLVPNPEDDYVVYKLFNEKEEKIIGSVIYSIDTLFHEDDFTVHKKIFKLSQCETDSEIYISMNLKILKNESTKNEDETNIKIPKQPAGKPKNDSSTANHLTEHSSLSSSSSSSSNSSDSDSVKSDILSPAKIKLTLRYSVQRQRLIVVVHHVEDLRFDETKGIYVKLYLLPERHKDTKRRTEVIRTGKDPIFDESFEFFIPQEELGKQHLEVSVCEEKMLKNETIEKVVIDLDKLSLVLPHTRLFRLYHKSHES</sequence>
<dbReference type="PANTHER" id="PTHR45761:SF1">
    <property type="entry name" value="EXTENDED SYNAPTOTAGMIN-LIKE PROTEIN 2, ISOFORM C"/>
    <property type="match status" value="1"/>
</dbReference>
<dbReference type="Proteomes" id="UP000504635">
    <property type="component" value="Unplaced"/>
</dbReference>
<evidence type="ECO:0000256" key="1">
    <source>
        <dbReference type="ARBA" id="ARBA00004370"/>
    </source>
</evidence>
<keyword evidence="10 12" id="KW-0472">Membrane</keyword>
<evidence type="ECO:0000313" key="15">
    <source>
        <dbReference type="Proteomes" id="UP000504635"/>
    </source>
</evidence>
<evidence type="ECO:0000256" key="4">
    <source>
        <dbReference type="ARBA" id="ARBA00022723"/>
    </source>
</evidence>
<feature type="transmembrane region" description="Helical" evidence="12">
    <location>
        <begin position="20"/>
        <end position="42"/>
    </location>
</feature>
<keyword evidence="7 12" id="KW-1133">Transmembrane helix</keyword>
<dbReference type="PROSITE" id="PS51847">
    <property type="entry name" value="SMP"/>
    <property type="match status" value="1"/>
</dbReference>
<dbReference type="PROSITE" id="PS50004">
    <property type="entry name" value="C2"/>
    <property type="match status" value="3"/>
</dbReference>
<evidence type="ECO:0000256" key="7">
    <source>
        <dbReference type="ARBA" id="ARBA00022989"/>
    </source>
</evidence>
<name>A0A6J2YPW9_SITOR</name>
<dbReference type="GO" id="GO:0005789">
    <property type="term" value="C:endoplasmic reticulum membrane"/>
    <property type="evidence" value="ECO:0007669"/>
    <property type="project" value="TreeGrafter"/>
</dbReference>
<dbReference type="GO" id="GO:0031210">
    <property type="term" value="F:phosphatidylcholine binding"/>
    <property type="evidence" value="ECO:0007669"/>
    <property type="project" value="TreeGrafter"/>
</dbReference>
<evidence type="ECO:0000259" key="13">
    <source>
        <dbReference type="PROSITE" id="PS50004"/>
    </source>
</evidence>
<protein>
    <submittedName>
        <fullName evidence="16">Extended synaptotagmin-3-like</fullName>
    </submittedName>
</protein>
<feature type="domain" description="C2" evidence="13">
    <location>
        <begin position="393"/>
        <end position="530"/>
    </location>
</feature>
<dbReference type="Pfam" id="PF00168">
    <property type="entry name" value="C2"/>
    <property type="match status" value="3"/>
</dbReference>
<evidence type="ECO:0000256" key="11">
    <source>
        <dbReference type="SAM" id="MobiDB-lite"/>
    </source>
</evidence>
<dbReference type="InterPro" id="IPR031468">
    <property type="entry name" value="SMP_LBD"/>
</dbReference>
<dbReference type="RefSeq" id="XP_030765311.1">
    <property type="nucleotide sequence ID" value="XM_030909451.1"/>
</dbReference>
<feature type="domain" description="SMP-LTD" evidence="14">
    <location>
        <begin position="83"/>
        <end position="258"/>
    </location>
</feature>
<dbReference type="SMART" id="SM00239">
    <property type="entry name" value="C2"/>
    <property type="match status" value="3"/>
</dbReference>
<keyword evidence="15" id="KW-1185">Reference proteome</keyword>
<evidence type="ECO:0000256" key="3">
    <source>
        <dbReference type="ARBA" id="ARBA00022692"/>
    </source>
</evidence>
<dbReference type="KEGG" id="soy:115889466"/>
<accession>A0A6J2YPW9</accession>
<dbReference type="Gene3D" id="2.60.40.150">
    <property type="entry name" value="C2 domain"/>
    <property type="match status" value="3"/>
</dbReference>
<evidence type="ECO:0000256" key="5">
    <source>
        <dbReference type="ARBA" id="ARBA00022737"/>
    </source>
</evidence>
<keyword evidence="3 12" id="KW-0812">Transmembrane</keyword>